<dbReference type="AlphaFoldDB" id="A0A8K0IKB2"/>
<dbReference type="Proteomes" id="UP000797356">
    <property type="component" value="Chromosome 9"/>
</dbReference>
<comment type="caution">
    <text evidence="2">The sequence shown here is derived from an EMBL/GenBank/DDBJ whole genome shotgun (WGS) entry which is preliminary data.</text>
</comment>
<name>A0A8K0IKB2_COCNU</name>
<feature type="region of interest" description="Disordered" evidence="1">
    <location>
        <begin position="59"/>
        <end position="97"/>
    </location>
</feature>
<proteinExistence type="predicted"/>
<sequence>MVGSLWRIGREEDRLRPVVLLSKNPTDGHRRDPCGGPPLSLKTHRRLFGDCEVLPIGIHGKSRSSSSAKRRPPLLENHAPCHLHRESKSRNRRSTGYISKKSRPAWWCGGSSRWLLKGEDRRKGRTPAARHGWLGHGSEVRPSLLNGDCGVRVKTRPSATMTGGRGHWPSSSLIYLCK</sequence>
<keyword evidence="3" id="KW-1185">Reference proteome</keyword>
<reference evidence="2" key="2">
    <citation type="submission" date="2019-07" db="EMBL/GenBank/DDBJ databases">
        <authorList>
            <person name="Yang Y."/>
            <person name="Bocs S."/>
            <person name="Baudouin L."/>
        </authorList>
    </citation>
    <scope>NUCLEOTIDE SEQUENCE</scope>
    <source>
        <tissue evidence="2">Spear leaf of Hainan Tall coconut</tissue>
    </source>
</reference>
<organism evidence="2 3">
    <name type="scientific">Cocos nucifera</name>
    <name type="common">Coconut palm</name>
    <dbReference type="NCBI Taxonomy" id="13894"/>
    <lineage>
        <taxon>Eukaryota</taxon>
        <taxon>Viridiplantae</taxon>
        <taxon>Streptophyta</taxon>
        <taxon>Embryophyta</taxon>
        <taxon>Tracheophyta</taxon>
        <taxon>Spermatophyta</taxon>
        <taxon>Magnoliopsida</taxon>
        <taxon>Liliopsida</taxon>
        <taxon>Arecaceae</taxon>
        <taxon>Arecoideae</taxon>
        <taxon>Cocoseae</taxon>
        <taxon>Attaleinae</taxon>
        <taxon>Cocos</taxon>
    </lineage>
</organism>
<reference evidence="2" key="1">
    <citation type="journal article" date="2017" name="Gigascience">
        <title>The genome draft of coconut (Cocos nucifera).</title>
        <authorList>
            <person name="Xiao Y."/>
            <person name="Xu P."/>
            <person name="Fan H."/>
            <person name="Baudouin L."/>
            <person name="Xia W."/>
            <person name="Bocs S."/>
            <person name="Xu J."/>
            <person name="Li Q."/>
            <person name="Guo A."/>
            <person name="Zhou L."/>
            <person name="Li J."/>
            <person name="Wu Y."/>
            <person name="Ma Z."/>
            <person name="Armero A."/>
            <person name="Issali A.E."/>
            <person name="Liu N."/>
            <person name="Peng M."/>
            <person name="Yang Y."/>
        </authorList>
    </citation>
    <scope>NUCLEOTIDE SEQUENCE</scope>
    <source>
        <tissue evidence="2">Spear leaf of Hainan Tall coconut</tissue>
    </source>
</reference>
<accession>A0A8K0IKB2</accession>
<protein>
    <submittedName>
        <fullName evidence="2">Uncharacterized protein</fullName>
    </submittedName>
</protein>
<evidence type="ECO:0000313" key="2">
    <source>
        <dbReference type="EMBL" id="KAG1361056.1"/>
    </source>
</evidence>
<evidence type="ECO:0000256" key="1">
    <source>
        <dbReference type="SAM" id="MobiDB-lite"/>
    </source>
</evidence>
<gene>
    <name evidence="2" type="ORF">COCNU_09G005190</name>
</gene>
<evidence type="ECO:0000313" key="3">
    <source>
        <dbReference type="Proteomes" id="UP000797356"/>
    </source>
</evidence>
<dbReference type="EMBL" id="CM017880">
    <property type="protein sequence ID" value="KAG1361056.1"/>
    <property type="molecule type" value="Genomic_DNA"/>
</dbReference>